<evidence type="ECO:0000256" key="2">
    <source>
        <dbReference type="ARBA" id="ARBA00022833"/>
    </source>
</evidence>
<keyword evidence="1 3" id="KW-0863">Zinc-finger</keyword>
<dbReference type="AlphaFoldDB" id="A0A0B2VVC1"/>
<dbReference type="SUPFAM" id="SSF57850">
    <property type="entry name" value="RING/U-box"/>
    <property type="match status" value="1"/>
</dbReference>
<feature type="domain" description="RING-type" evidence="5">
    <location>
        <begin position="647"/>
        <end position="709"/>
    </location>
</feature>
<dbReference type="EMBL" id="JPKZ01000843">
    <property type="protein sequence ID" value="KHN85257.1"/>
    <property type="molecule type" value="Genomic_DNA"/>
</dbReference>
<feature type="region of interest" description="Disordered" evidence="4">
    <location>
        <begin position="1"/>
        <end position="326"/>
    </location>
</feature>
<evidence type="ECO:0000256" key="4">
    <source>
        <dbReference type="SAM" id="MobiDB-lite"/>
    </source>
</evidence>
<comment type="caution">
    <text evidence="6">The sequence shown here is derived from an EMBL/GenBank/DDBJ whole genome shotgun (WGS) entry which is preliminary data.</text>
</comment>
<proteinExistence type="predicted"/>
<evidence type="ECO:0000313" key="7">
    <source>
        <dbReference type="Proteomes" id="UP000031036"/>
    </source>
</evidence>
<feature type="region of interest" description="Disordered" evidence="4">
    <location>
        <begin position="514"/>
        <end position="564"/>
    </location>
</feature>
<dbReference type="OrthoDB" id="5877621at2759"/>
<feature type="compositionally biased region" description="Basic residues" evidence="4">
    <location>
        <begin position="30"/>
        <end position="42"/>
    </location>
</feature>
<evidence type="ECO:0000259" key="5">
    <source>
        <dbReference type="PROSITE" id="PS50089"/>
    </source>
</evidence>
<name>A0A0B2VVC1_TOXCA</name>
<accession>A0A0B2VVC1</accession>
<evidence type="ECO:0000256" key="1">
    <source>
        <dbReference type="ARBA" id="ARBA00022771"/>
    </source>
</evidence>
<evidence type="ECO:0000313" key="6">
    <source>
        <dbReference type="EMBL" id="KHN85257.1"/>
    </source>
</evidence>
<gene>
    <name evidence="6" type="ORF">Tcan_04185</name>
</gene>
<dbReference type="Proteomes" id="UP000031036">
    <property type="component" value="Unassembled WGS sequence"/>
</dbReference>
<keyword evidence="1 3" id="KW-0479">Metal-binding</keyword>
<feature type="compositionally biased region" description="Polar residues" evidence="4">
    <location>
        <begin position="254"/>
        <end position="276"/>
    </location>
</feature>
<reference evidence="6 7" key="1">
    <citation type="submission" date="2014-11" db="EMBL/GenBank/DDBJ databases">
        <title>Genetic blueprint of the zoonotic pathogen Toxocara canis.</title>
        <authorList>
            <person name="Zhu X.-Q."/>
            <person name="Korhonen P.K."/>
            <person name="Cai H."/>
            <person name="Young N.D."/>
            <person name="Nejsum P."/>
            <person name="von Samson-Himmelstjerna G."/>
            <person name="Boag P.R."/>
            <person name="Tan P."/>
            <person name="Li Q."/>
            <person name="Min J."/>
            <person name="Yang Y."/>
            <person name="Wang X."/>
            <person name="Fang X."/>
            <person name="Hall R.S."/>
            <person name="Hofmann A."/>
            <person name="Sternberg P.W."/>
            <person name="Jex A.R."/>
            <person name="Gasser R.B."/>
        </authorList>
    </citation>
    <scope>NUCLEOTIDE SEQUENCE [LARGE SCALE GENOMIC DNA]</scope>
    <source>
        <strain evidence="6">PN_DK_2014</strain>
    </source>
</reference>
<feature type="compositionally biased region" description="Polar residues" evidence="4">
    <location>
        <begin position="8"/>
        <end position="23"/>
    </location>
</feature>
<sequence length="727" mass="79636">MLRRFPLNDSTRMAPNHSTSSAPSSTGFRRTTRTSRGIRKRSGAPTVNANSLKRSRTEPNNSRTYSLRSRNTGTGRRASAYSSDTSSEEDYFDSRNESRAVTRRMTRGVRQNSTSVLGSGVRRQQHESFGVQSFLAHSPTPPPSALGTDDVFDAGFLDEMPSTPRIRCISFQSSPGSSPDRDVDSSDVDAQQHIPVRRSSSSRRRTTRSSNRHSSPLNRGIMGIRITPARLGDTMDQEVDDVDAGGRHRKRVVSLQSTPEASPNHQTSHTESSSRPPSVELLYDVPTVQEAPRSSERGTNRRGAHFASESPIVVEPSPEPQLTPPRHSQHIIPLRNLSNAAPSGQAEPIRRRAVVFASGSPIAVNASNTSLPVTQSTSGSAPNNTNVAAVQPTRNSASASSGCMRVSRSGIAALNLRRPVLLNDNDESHQMPNSNEIANRLPALNVSSIRGDDVQILQEVNEAIASDRVPTAAQRVSLSPSGIVVPDVLSGISPRSRRAIEAVLAEDDILATRLTASPPERGQRQRTRLPRAVATRAAELSRRNRNLGTSLLGPLRNEASSDRTASMAINVEPAVDDSMVLAEAFAEQAAEARRRQELADYQLALRIAAEIDEDEPTSSTADHDGQGRNQRRGTTRSHRPLAPGQHCIICYEEQPTEPMGCLRCRQLIGCRKCLLKWRRTNNISELNRQRSPLSIGCSSVNHRRCPLCRAEWFVEPEIAPWDDLRTD</sequence>
<dbReference type="GO" id="GO:0008270">
    <property type="term" value="F:zinc ion binding"/>
    <property type="evidence" value="ECO:0007669"/>
    <property type="project" value="UniProtKB-KW"/>
</dbReference>
<organism evidence="6 7">
    <name type="scientific">Toxocara canis</name>
    <name type="common">Canine roundworm</name>
    <dbReference type="NCBI Taxonomy" id="6265"/>
    <lineage>
        <taxon>Eukaryota</taxon>
        <taxon>Metazoa</taxon>
        <taxon>Ecdysozoa</taxon>
        <taxon>Nematoda</taxon>
        <taxon>Chromadorea</taxon>
        <taxon>Rhabditida</taxon>
        <taxon>Spirurina</taxon>
        <taxon>Ascaridomorpha</taxon>
        <taxon>Ascaridoidea</taxon>
        <taxon>Toxocaridae</taxon>
        <taxon>Toxocara</taxon>
    </lineage>
</organism>
<feature type="compositionally biased region" description="Basic residues" evidence="4">
    <location>
        <begin position="200"/>
        <end position="211"/>
    </location>
</feature>
<protein>
    <recommendedName>
        <fullName evidence="5">RING-type domain-containing protein</fullName>
    </recommendedName>
</protein>
<keyword evidence="2" id="KW-0862">Zinc</keyword>
<feature type="compositionally biased region" description="Basic residues" evidence="4">
    <location>
        <begin position="629"/>
        <end position="639"/>
    </location>
</feature>
<dbReference type="PROSITE" id="PS50089">
    <property type="entry name" value="ZF_RING_2"/>
    <property type="match status" value="1"/>
</dbReference>
<dbReference type="InterPro" id="IPR001841">
    <property type="entry name" value="Znf_RING"/>
</dbReference>
<evidence type="ECO:0000256" key="3">
    <source>
        <dbReference type="PROSITE-ProRule" id="PRU00175"/>
    </source>
</evidence>
<keyword evidence="7" id="KW-1185">Reference proteome</keyword>
<feature type="compositionally biased region" description="Polar residues" evidence="4">
    <location>
        <begin position="45"/>
        <end position="85"/>
    </location>
</feature>
<feature type="region of interest" description="Disordered" evidence="4">
    <location>
        <begin position="612"/>
        <end position="639"/>
    </location>
</feature>